<evidence type="ECO:0000313" key="2">
    <source>
        <dbReference type="Proteomes" id="UP000015176"/>
    </source>
</evidence>
<dbReference type="Pfam" id="PF11676">
    <property type="entry name" value="DUF3272"/>
    <property type="match status" value="1"/>
</dbReference>
<dbReference type="AlphaFoldDB" id="A0AAD2WY24"/>
<dbReference type="EMBL" id="ALSF01000018">
    <property type="protein sequence ID" value="EPU42713.1"/>
    <property type="molecule type" value="Genomic_DNA"/>
</dbReference>
<dbReference type="Proteomes" id="UP000015176">
    <property type="component" value="Unassembled WGS sequence"/>
</dbReference>
<comment type="caution">
    <text evidence="1">The sequence shown here is derived from an EMBL/GenBank/DDBJ whole genome shotgun (WGS) entry which is preliminary data.</text>
</comment>
<dbReference type="RefSeq" id="WP_000166926.1">
    <property type="nucleotide sequence ID" value="NZ_ALSF01000018.1"/>
</dbReference>
<protein>
    <submittedName>
        <fullName evidence="1">Membrane protein</fullName>
    </submittedName>
</protein>
<organism evidence="1 2">
    <name type="scientific">Streptococcus agalactiae MRI Z1-216</name>
    <dbReference type="NCBI Taxonomy" id="1154879"/>
    <lineage>
        <taxon>Bacteria</taxon>
        <taxon>Bacillati</taxon>
        <taxon>Bacillota</taxon>
        <taxon>Bacilli</taxon>
        <taxon>Lactobacillales</taxon>
        <taxon>Streptococcaceae</taxon>
        <taxon>Streptococcus</taxon>
    </lineage>
</organism>
<accession>A0AAD2WY24</accession>
<gene>
    <name evidence="1" type="ORF">SAG0164_11400</name>
</gene>
<evidence type="ECO:0000313" key="1">
    <source>
        <dbReference type="EMBL" id="EPU42713.1"/>
    </source>
</evidence>
<name>A0AAD2WY24_STRAG</name>
<reference evidence="1 2" key="1">
    <citation type="submission" date="2012-07" db="EMBL/GenBank/DDBJ databases">
        <authorList>
            <person name="Moroni P."/>
            <person name="Richards V.P."/>
            <person name="Durkin S.A.S."/>
            <person name="Kim M."/>
            <person name="Pavinski Bitar P.D."/>
            <person name="Stanhope M.J."/>
            <person name="Town C.D."/>
            <person name="Zadoks R.N."/>
            <person name="Venter J.C."/>
        </authorList>
    </citation>
    <scope>NUCLEOTIDE SEQUENCE [LARGE SCALE GENOMIC DNA]</scope>
    <source>
        <strain evidence="1 2">MRI Z1-216</strain>
    </source>
</reference>
<dbReference type="InterPro" id="IPR021690">
    <property type="entry name" value="DUF3272"/>
</dbReference>
<proteinExistence type="predicted"/>
<sequence length="64" mass="7653">MTKRQFIFMALLCSFETYFFNQSVMDGSWIFAIFWGVLLLRDLQKVYAISKFTKELIKSTKKKD</sequence>
<dbReference type="GeneID" id="66885779"/>